<sequence>MMLPLIDMLAAGGCYWPSKDPGYAHGFAVPSGTRFSIALHGPKSRFYVSGICREGWFEVLDGEHARTRFPTASRAVNTVREPSTNAYLHVRFEVDGRWEEADRMRELSRFAADAGEERAIKLASDLIRVKLREAGRKLEDPDLFRSAAKLVQQRPTLAVEGRRQVEEERNMGVVAIVRRPGDGSWSLA</sequence>
<evidence type="ECO:0000313" key="1">
    <source>
        <dbReference type="EMBL" id="MFC0386809.1"/>
    </source>
</evidence>
<evidence type="ECO:0000313" key="2">
    <source>
        <dbReference type="Proteomes" id="UP001589789"/>
    </source>
</evidence>
<dbReference type="EMBL" id="JBHLVZ010000041">
    <property type="protein sequence ID" value="MFC0386809.1"/>
    <property type="molecule type" value="Genomic_DNA"/>
</dbReference>
<organism evidence="1 2">
    <name type="scientific">Muricoccus vinaceus</name>
    <dbReference type="NCBI Taxonomy" id="424704"/>
    <lineage>
        <taxon>Bacteria</taxon>
        <taxon>Pseudomonadati</taxon>
        <taxon>Pseudomonadota</taxon>
        <taxon>Alphaproteobacteria</taxon>
        <taxon>Acetobacterales</taxon>
        <taxon>Roseomonadaceae</taxon>
        <taxon>Muricoccus</taxon>
    </lineage>
</organism>
<reference evidence="1 2" key="1">
    <citation type="submission" date="2024-09" db="EMBL/GenBank/DDBJ databases">
        <authorList>
            <person name="Sun Q."/>
            <person name="Mori K."/>
        </authorList>
    </citation>
    <scope>NUCLEOTIDE SEQUENCE [LARGE SCALE GENOMIC DNA]</scope>
    <source>
        <strain evidence="1 2">CCM 7468</strain>
    </source>
</reference>
<protein>
    <submittedName>
        <fullName evidence="1">Uncharacterized protein</fullName>
    </submittedName>
</protein>
<dbReference type="RefSeq" id="WP_377051642.1">
    <property type="nucleotide sequence ID" value="NZ_JBHLVZ010000041.1"/>
</dbReference>
<dbReference type="Proteomes" id="UP001589789">
    <property type="component" value="Unassembled WGS sequence"/>
</dbReference>
<proteinExistence type="predicted"/>
<gene>
    <name evidence="1" type="ORF">ACFFIC_14825</name>
</gene>
<comment type="caution">
    <text evidence="1">The sequence shown here is derived from an EMBL/GenBank/DDBJ whole genome shotgun (WGS) entry which is preliminary data.</text>
</comment>
<accession>A0ABV6IT67</accession>
<keyword evidence="2" id="KW-1185">Reference proteome</keyword>
<name>A0ABV6IT67_9PROT</name>